<keyword evidence="4 6" id="KW-1133">Transmembrane helix</keyword>
<keyword evidence="3 6" id="KW-0812">Transmembrane</keyword>
<keyword evidence="8" id="KW-1185">Reference proteome</keyword>
<evidence type="ECO:0000256" key="3">
    <source>
        <dbReference type="ARBA" id="ARBA00022692"/>
    </source>
</evidence>
<evidence type="ECO:0000313" key="7">
    <source>
        <dbReference type="EMBL" id="KAI3430386.1"/>
    </source>
</evidence>
<organism evidence="7 8">
    <name type="scientific">Chlorella vulgaris</name>
    <name type="common">Green alga</name>
    <dbReference type="NCBI Taxonomy" id="3077"/>
    <lineage>
        <taxon>Eukaryota</taxon>
        <taxon>Viridiplantae</taxon>
        <taxon>Chlorophyta</taxon>
        <taxon>core chlorophytes</taxon>
        <taxon>Trebouxiophyceae</taxon>
        <taxon>Chlorellales</taxon>
        <taxon>Chlorellaceae</taxon>
        <taxon>Chlorella clade</taxon>
        <taxon>Chlorella</taxon>
    </lineage>
</organism>
<comment type="similarity">
    <text evidence="2 6">Belongs to the peroxisomal membrane protein PXMP2/4 family.</text>
</comment>
<name>A0A9D4TNK7_CHLVU</name>
<dbReference type="InterPro" id="IPR007248">
    <property type="entry name" value="Mpv17_PMP22"/>
</dbReference>
<evidence type="ECO:0000256" key="6">
    <source>
        <dbReference type="RuleBase" id="RU363053"/>
    </source>
</evidence>
<evidence type="ECO:0000256" key="5">
    <source>
        <dbReference type="ARBA" id="ARBA00023136"/>
    </source>
</evidence>
<dbReference type="AlphaFoldDB" id="A0A9D4TNK7"/>
<dbReference type="PANTHER" id="PTHR11266">
    <property type="entry name" value="PEROXISOMAL MEMBRANE PROTEIN 2, PXMP2 MPV17"/>
    <property type="match status" value="1"/>
</dbReference>
<proteinExistence type="inferred from homology"/>
<accession>A0A9D4TNK7</accession>
<reference evidence="7" key="1">
    <citation type="journal article" date="2019" name="Plant J.">
        <title>Chlorella vulgaris genome assembly and annotation reveals the molecular basis for metabolic acclimation to high light conditions.</title>
        <authorList>
            <person name="Cecchin M."/>
            <person name="Marcolungo L."/>
            <person name="Rossato M."/>
            <person name="Girolomoni L."/>
            <person name="Cosentino E."/>
            <person name="Cuine S."/>
            <person name="Li-Beisson Y."/>
            <person name="Delledonne M."/>
            <person name="Ballottari M."/>
        </authorList>
    </citation>
    <scope>NUCLEOTIDE SEQUENCE</scope>
    <source>
        <strain evidence="7">211/11P</strain>
    </source>
</reference>
<evidence type="ECO:0000256" key="1">
    <source>
        <dbReference type="ARBA" id="ARBA00004141"/>
    </source>
</evidence>
<dbReference type="PANTHER" id="PTHR11266:SF46">
    <property type="entry name" value="OS08G0566900 PROTEIN"/>
    <property type="match status" value="1"/>
</dbReference>
<comment type="caution">
    <text evidence="6">Lacks conserved residue(s) required for the propagation of feature annotation.</text>
</comment>
<comment type="caution">
    <text evidence="7">The sequence shown here is derived from an EMBL/GenBank/DDBJ whole genome shotgun (WGS) entry which is preliminary data.</text>
</comment>
<evidence type="ECO:0008006" key="9">
    <source>
        <dbReference type="Google" id="ProtNLM"/>
    </source>
</evidence>
<evidence type="ECO:0000256" key="2">
    <source>
        <dbReference type="ARBA" id="ARBA00006824"/>
    </source>
</evidence>
<dbReference type="Proteomes" id="UP001055712">
    <property type="component" value="Unassembled WGS sequence"/>
</dbReference>
<keyword evidence="5 6" id="KW-0472">Membrane</keyword>
<dbReference type="OrthoDB" id="10267969at2759"/>
<evidence type="ECO:0000313" key="8">
    <source>
        <dbReference type="Proteomes" id="UP001055712"/>
    </source>
</evidence>
<evidence type="ECO:0000256" key="4">
    <source>
        <dbReference type="ARBA" id="ARBA00022989"/>
    </source>
</evidence>
<comment type="subcellular location">
    <subcellularLocation>
        <location evidence="1">Membrane</location>
        <topology evidence="1">Multi-pass membrane protein</topology>
    </subcellularLocation>
</comment>
<protein>
    <recommendedName>
        <fullName evidence="9">Peroxisomal membrane protein PMP22</fullName>
    </recommendedName>
</protein>
<gene>
    <name evidence="7" type="ORF">D9Q98_004981</name>
</gene>
<dbReference type="GO" id="GO:0005737">
    <property type="term" value="C:cytoplasm"/>
    <property type="evidence" value="ECO:0007669"/>
    <property type="project" value="TreeGrafter"/>
</dbReference>
<dbReference type="EMBL" id="SIDB01000007">
    <property type="protein sequence ID" value="KAI3430386.1"/>
    <property type="molecule type" value="Genomic_DNA"/>
</dbReference>
<sequence length="205" mass="23161">MGSTWAWRQLLGDALIAALLAFVADAVAQWLLGAKRLVLRRCAVMSLYGFIWYGPSNHLWHGLLTELFNQSSPGQGLLSKAHVVAQRVALDQLTYAPCNNSLMIFYIAAVADRLGLKAALAKVQSELLAVQLRGWRFWPVVQSINQFFVPLRFRVLFNSTAAVCWTAFVITRTRTRTARRRSSLKWPPEFEVQARHIHLESAKLV</sequence>
<reference evidence="7" key="2">
    <citation type="submission" date="2020-11" db="EMBL/GenBank/DDBJ databases">
        <authorList>
            <person name="Cecchin M."/>
            <person name="Marcolungo L."/>
            <person name="Rossato M."/>
            <person name="Girolomoni L."/>
            <person name="Cosentino E."/>
            <person name="Cuine S."/>
            <person name="Li-Beisson Y."/>
            <person name="Delledonne M."/>
            <person name="Ballottari M."/>
        </authorList>
    </citation>
    <scope>NUCLEOTIDE SEQUENCE</scope>
    <source>
        <strain evidence="7">211/11P</strain>
        <tissue evidence="7">Whole cell</tissue>
    </source>
</reference>
<dbReference type="GO" id="GO:0016020">
    <property type="term" value="C:membrane"/>
    <property type="evidence" value="ECO:0007669"/>
    <property type="project" value="UniProtKB-SubCell"/>
</dbReference>
<feature type="transmembrane region" description="Helical" evidence="6">
    <location>
        <begin position="151"/>
        <end position="171"/>
    </location>
</feature>
<dbReference type="Pfam" id="PF04117">
    <property type="entry name" value="Mpv17_PMP22"/>
    <property type="match status" value="1"/>
</dbReference>